<gene>
    <name evidence="3" type="ORF">FOA19_09035</name>
</gene>
<dbReference type="InterPro" id="IPR025665">
    <property type="entry name" value="Beta-barrel_OMP_2"/>
</dbReference>
<dbReference type="Pfam" id="PF13568">
    <property type="entry name" value="OMP_b-brl_2"/>
    <property type="match status" value="1"/>
</dbReference>
<feature type="domain" description="Outer membrane protein beta-barrel" evidence="2">
    <location>
        <begin position="17"/>
        <end position="179"/>
    </location>
</feature>
<protein>
    <submittedName>
        <fullName evidence="3">PorT family protein</fullName>
    </submittedName>
</protein>
<organism evidence="3 4">
    <name type="scientific">Rufibacter hautae</name>
    <dbReference type="NCBI Taxonomy" id="2595005"/>
    <lineage>
        <taxon>Bacteria</taxon>
        <taxon>Pseudomonadati</taxon>
        <taxon>Bacteroidota</taxon>
        <taxon>Cytophagia</taxon>
        <taxon>Cytophagales</taxon>
        <taxon>Hymenobacteraceae</taxon>
        <taxon>Rufibacter</taxon>
    </lineage>
</organism>
<feature type="chain" id="PRO_5023014614" evidence="1">
    <location>
        <begin position="20"/>
        <end position="201"/>
    </location>
</feature>
<dbReference type="RefSeq" id="WP_149090401.1">
    <property type="nucleotide sequence ID" value="NZ_VKKY01000001.1"/>
</dbReference>
<dbReference type="AlphaFoldDB" id="A0A5B6TJC1"/>
<dbReference type="OrthoDB" id="947434at2"/>
<dbReference type="EMBL" id="VKKY01000001">
    <property type="protein sequence ID" value="KAA3440772.1"/>
    <property type="molecule type" value="Genomic_DNA"/>
</dbReference>
<comment type="caution">
    <text evidence="3">The sequence shown here is derived from an EMBL/GenBank/DDBJ whole genome shotgun (WGS) entry which is preliminary data.</text>
</comment>
<evidence type="ECO:0000313" key="4">
    <source>
        <dbReference type="Proteomes" id="UP000324133"/>
    </source>
</evidence>
<dbReference type="InterPro" id="IPR011250">
    <property type="entry name" value="OMP/PagP_B-barrel"/>
</dbReference>
<name>A0A5B6TJC1_9BACT</name>
<proteinExistence type="predicted"/>
<feature type="signal peptide" evidence="1">
    <location>
        <begin position="1"/>
        <end position="19"/>
    </location>
</feature>
<keyword evidence="4" id="KW-1185">Reference proteome</keyword>
<dbReference type="SUPFAM" id="SSF56925">
    <property type="entry name" value="OMPA-like"/>
    <property type="match status" value="1"/>
</dbReference>
<dbReference type="Proteomes" id="UP000324133">
    <property type="component" value="Unassembled WGS sequence"/>
</dbReference>
<evidence type="ECO:0000259" key="2">
    <source>
        <dbReference type="Pfam" id="PF13568"/>
    </source>
</evidence>
<keyword evidence="1" id="KW-0732">Signal</keyword>
<evidence type="ECO:0000256" key="1">
    <source>
        <dbReference type="SAM" id="SignalP"/>
    </source>
</evidence>
<accession>A0A5B6TJC1</accession>
<evidence type="ECO:0000313" key="3">
    <source>
        <dbReference type="EMBL" id="KAA3440772.1"/>
    </source>
</evidence>
<reference evidence="3 4" key="1">
    <citation type="submission" date="2019-07" db="EMBL/GenBank/DDBJ databases">
        <title>Rufibacter sp. nov., isolated from lake sediment.</title>
        <authorList>
            <person name="Qu J.-H."/>
        </authorList>
    </citation>
    <scope>NUCLEOTIDE SEQUENCE [LARGE SCALE GENOMIC DNA]</scope>
    <source>
        <strain evidence="3 4">NBS58-1</strain>
    </source>
</reference>
<sequence length="201" mass="22420">MKKVFFFIAALFTTYFAQAQEGIKLGLKAGVNVSSVVGKDEENLGNLLGLHAGGFLDYGLTEQFSIRPELLYSMKGFYAEADEEDFEYKSYLTTHYIELPVLARFKAGNFFVEAGPTFSYLLSAKTREEGELLGEEFEETKTVTDELNKFDLGVAAGFGYQFQSGLGLGLRYTRGLSKLDKSEEAKVYNSSFQLGVSYTLR</sequence>
<dbReference type="Gene3D" id="2.40.160.20">
    <property type="match status" value="1"/>
</dbReference>